<evidence type="ECO:0000256" key="1">
    <source>
        <dbReference type="SAM" id="Phobius"/>
    </source>
</evidence>
<evidence type="ECO:0000313" key="3">
    <source>
        <dbReference type="Proteomes" id="UP000318053"/>
    </source>
</evidence>
<proteinExistence type="predicted"/>
<protein>
    <submittedName>
        <fullName evidence="2">Uncharacterized protein</fullName>
    </submittedName>
</protein>
<evidence type="ECO:0000313" key="2">
    <source>
        <dbReference type="EMBL" id="TWT65008.1"/>
    </source>
</evidence>
<feature type="transmembrane region" description="Helical" evidence="1">
    <location>
        <begin position="27"/>
        <end position="50"/>
    </location>
</feature>
<feature type="transmembrane region" description="Helical" evidence="1">
    <location>
        <begin position="116"/>
        <end position="134"/>
    </location>
</feature>
<organism evidence="2 3">
    <name type="scientific">Allorhodopirellula solitaria</name>
    <dbReference type="NCBI Taxonomy" id="2527987"/>
    <lineage>
        <taxon>Bacteria</taxon>
        <taxon>Pseudomonadati</taxon>
        <taxon>Planctomycetota</taxon>
        <taxon>Planctomycetia</taxon>
        <taxon>Pirellulales</taxon>
        <taxon>Pirellulaceae</taxon>
        <taxon>Allorhodopirellula</taxon>
    </lineage>
</organism>
<dbReference type="AlphaFoldDB" id="A0A5C5XQT2"/>
<sequence>MTLPKRGPDRVSPRAIDLASVPVDHWFTTWVAGMLFPVALFVCGLTVSLTPHAKIPNLRYFRHLDPLGNSLWIELLGWEAVSFGLMTMSLALAMHFHWFWSVHPKLVFLFDPLRHAAVAFAMLMLLSLIASLLIW</sequence>
<comment type="caution">
    <text evidence="2">The sequence shown here is derived from an EMBL/GenBank/DDBJ whole genome shotgun (WGS) entry which is preliminary data.</text>
</comment>
<gene>
    <name evidence="2" type="ORF">CA85_33530</name>
</gene>
<keyword evidence="3" id="KW-1185">Reference proteome</keyword>
<keyword evidence="1" id="KW-0812">Transmembrane</keyword>
<feature type="transmembrane region" description="Helical" evidence="1">
    <location>
        <begin position="71"/>
        <end position="96"/>
    </location>
</feature>
<accession>A0A5C5XQT2</accession>
<reference evidence="2 3" key="1">
    <citation type="submission" date="2019-02" db="EMBL/GenBank/DDBJ databases">
        <title>Deep-cultivation of Planctomycetes and their phenomic and genomic characterization uncovers novel biology.</title>
        <authorList>
            <person name="Wiegand S."/>
            <person name="Jogler M."/>
            <person name="Boedeker C."/>
            <person name="Pinto D."/>
            <person name="Vollmers J."/>
            <person name="Rivas-Marin E."/>
            <person name="Kohn T."/>
            <person name="Peeters S.H."/>
            <person name="Heuer A."/>
            <person name="Rast P."/>
            <person name="Oberbeckmann S."/>
            <person name="Bunk B."/>
            <person name="Jeske O."/>
            <person name="Meyerdierks A."/>
            <person name="Storesund J.E."/>
            <person name="Kallscheuer N."/>
            <person name="Luecker S."/>
            <person name="Lage O.M."/>
            <person name="Pohl T."/>
            <person name="Merkel B.J."/>
            <person name="Hornburger P."/>
            <person name="Mueller R.-W."/>
            <person name="Bruemmer F."/>
            <person name="Labrenz M."/>
            <person name="Spormann A.M."/>
            <person name="Op Den Camp H."/>
            <person name="Overmann J."/>
            <person name="Amann R."/>
            <person name="Jetten M.S.M."/>
            <person name="Mascher T."/>
            <person name="Medema M.H."/>
            <person name="Devos D.P."/>
            <person name="Kaster A.-K."/>
            <person name="Ovreas L."/>
            <person name="Rohde M."/>
            <person name="Galperin M.Y."/>
            <person name="Jogler C."/>
        </authorList>
    </citation>
    <scope>NUCLEOTIDE SEQUENCE [LARGE SCALE GENOMIC DNA]</scope>
    <source>
        <strain evidence="2 3">CA85</strain>
    </source>
</reference>
<dbReference type="EMBL" id="SJPK01000008">
    <property type="protein sequence ID" value="TWT65008.1"/>
    <property type="molecule type" value="Genomic_DNA"/>
</dbReference>
<name>A0A5C5XQT2_9BACT</name>
<dbReference type="RefSeq" id="WP_146392273.1">
    <property type="nucleotide sequence ID" value="NZ_SJPK01000008.1"/>
</dbReference>
<keyword evidence="1" id="KW-1133">Transmembrane helix</keyword>
<keyword evidence="1" id="KW-0472">Membrane</keyword>
<dbReference type="Proteomes" id="UP000318053">
    <property type="component" value="Unassembled WGS sequence"/>
</dbReference>